<comment type="caution">
    <text evidence="2">The sequence shown here is derived from an EMBL/GenBank/DDBJ whole genome shotgun (WGS) entry which is preliminary data.</text>
</comment>
<protein>
    <recommendedName>
        <fullName evidence="4">Collagen triple helix repeat protein</fullName>
    </recommendedName>
</protein>
<dbReference type="AlphaFoldDB" id="U2VC99"/>
<name>U2VC99_9ACTN</name>
<evidence type="ECO:0000256" key="1">
    <source>
        <dbReference type="SAM" id="MobiDB-lite"/>
    </source>
</evidence>
<proteinExistence type="predicted"/>
<organism evidence="2 3">
    <name type="scientific">Olsenella profusa F0195</name>
    <dbReference type="NCBI Taxonomy" id="1125712"/>
    <lineage>
        <taxon>Bacteria</taxon>
        <taxon>Bacillati</taxon>
        <taxon>Actinomycetota</taxon>
        <taxon>Coriobacteriia</taxon>
        <taxon>Coriobacteriales</taxon>
        <taxon>Atopobiaceae</taxon>
        <taxon>Olsenella</taxon>
    </lineage>
</organism>
<dbReference type="PATRIC" id="fig|1125712.3.peg.372"/>
<reference evidence="2 3" key="1">
    <citation type="submission" date="2013-08" db="EMBL/GenBank/DDBJ databases">
        <authorList>
            <person name="Durkin A.S."/>
            <person name="Haft D.R."/>
            <person name="McCorrison J."/>
            <person name="Torralba M."/>
            <person name="Gillis M."/>
            <person name="Haft D.H."/>
            <person name="Methe B."/>
            <person name="Sutton G."/>
            <person name="Nelson K.E."/>
        </authorList>
    </citation>
    <scope>NUCLEOTIDE SEQUENCE [LARGE SCALE GENOMIC DNA]</scope>
    <source>
        <strain evidence="2 3">F0195</strain>
    </source>
</reference>
<dbReference type="RefSeq" id="WP_021725222.1">
    <property type="nucleotide sequence ID" value="NZ_AWEZ01000016.1"/>
</dbReference>
<dbReference type="Proteomes" id="UP000016638">
    <property type="component" value="Unassembled WGS sequence"/>
</dbReference>
<dbReference type="STRING" id="1125712.HMPREF1316_2137"/>
<evidence type="ECO:0008006" key="4">
    <source>
        <dbReference type="Google" id="ProtNLM"/>
    </source>
</evidence>
<sequence length="67" mass="6835">MSVTLGGTASARTFAFAFHNLKGETGATGPTGPQGPAGTTPDLSAYATKQYVDDAIAALANLEEEEF</sequence>
<dbReference type="Gene3D" id="1.20.5.320">
    <property type="entry name" value="6-Phosphogluconate Dehydrogenase, domain 3"/>
    <property type="match status" value="1"/>
</dbReference>
<evidence type="ECO:0000313" key="2">
    <source>
        <dbReference type="EMBL" id="ERL10206.1"/>
    </source>
</evidence>
<feature type="region of interest" description="Disordered" evidence="1">
    <location>
        <begin position="22"/>
        <end position="43"/>
    </location>
</feature>
<dbReference type="EMBL" id="AWEZ01000016">
    <property type="protein sequence ID" value="ERL10206.1"/>
    <property type="molecule type" value="Genomic_DNA"/>
</dbReference>
<accession>U2VC99</accession>
<feature type="compositionally biased region" description="Low complexity" evidence="1">
    <location>
        <begin position="25"/>
        <end position="41"/>
    </location>
</feature>
<gene>
    <name evidence="2" type="ORF">HMPREF1316_2137</name>
</gene>
<evidence type="ECO:0000313" key="3">
    <source>
        <dbReference type="Proteomes" id="UP000016638"/>
    </source>
</evidence>
<keyword evidence="3" id="KW-1185">Reference proteome</keyword>